<dbReference type="SUPFAM" id="SSF82714">
    <property type="entry name" value="Multidrug efflux transporter AcrB TolC docking domain, DN and DC subdomains"/>
    <property type="match status" value="1"/>
</dbReference>
<dbReference type="Gene3D" id="3.30.70.1320">
    <property type="entry name" value="Multidrug efflux transporter AcrB pore domain like"/>
    <property type="match status" value="1"/>
</dbReference>
<gene>
    <name evidence="2" type="ORF">V8247_03845</name>
</gene>
<keyword evidence="3" id="KW-1185">Reference proteome</keyword>
<feature type="transmembrane region" description="Helical" evidence="1">
    <location>
        <begin position="920"/>
        <end position="941"/>
    </location>
</feature>
<keyword evidence="1" id="KW-1133">Transmembrane helix</keyword>
<dbReference type="InterPro" id="IPR027463">
    <property type="entry name" value="AcrB_DN_DC_subdom"/>
</dbReference>
<evidence type="ECO:0000256" key="1">
    <source>
        <dbReference type="SAM" id="Phobius"/>
    </source>
</evidence>
<feature type="transmembrane region" description="Helical" evidence="1">
    <location>
        <begin position="330"/>
        <end position="350"/>
    </location>
</feature>
<dbReference type="SUPFAM" id="SSF82693">
    <property type="entry name" value="Multidrug efflux transporter AcrB pore domain, PN1, PN2, PC1 and PC2 subdomains"/>
    <property type="match status" value="2"/>
</dbReference>
<feature type="transmembrane region" description="Helical" evidence="1">
    <location>
        <begin position="850"/>
        <end position="870"/>
    </location>
</feature>
<dbReference type="Pfam" id="PF00873">
    <property type="entry name" value="ACR_tran"/>
    <property type="match status" value="2"/>
</dbReference>
<dbReference type="Proteomes" id="UP001375370">
    <property type="component" value="Chromosome"/>
</dbReference>
<feature type="transmembrane region" description="Helical" evidence="1">
    <location>
        <begin position="493"/>
        <end position="514"/>
    </location>
</feature>
<dbReference type="PRINTS" id="PR00702">
    <property type="entry name" value="ACRIFLAVINRP"/>
</dbReference>
<keyword evidence="1" id="KW-0812">Transmembrane</keyword>
<proteinExistence type="predicted"/>
<dbReference type="PANTHER" id="PTHR32063:SF0">
    <property type="entry name" value="SWARMING MOTILITY PROTEIN SWRC"/>
    <property type="match status" value="1"/>
</dbReference>
<feature type="transmembrane region" description="Helical" evidence="1">
    <location>
        <begin position="876"/>
        <end position="900"/>
    </location>
</feature>
<dbReference type="InterPro" id="IPR001036">
    <property type="entry name" value="Acrflvin-R"/>
</dbReference>
<dbReference type="Gene3D" id="1.20.1640.10">
    <property type="entry name" value="Multidrug efflux transporter AcrB transmembrane domain"/>
    <property type="match status" value="2"/>
</dbReference>
<organism evidence="2 3">
    <name type="scientific">Candidatus Dehalogenimonas loeffleri</name>
    <dbReference type="NCBI Taxonomy" id="3127115"/>
    <lineage>
        <taxon>Bacteria</taxon>
        <taxon>Bacillati</taxon>
        <taxon>Chloroflexota</taxon>
        <taxon>Dehalococcoidia</taxon>
        <taxon>Dehalococcoidales</taxon>
        <taxon>Dehalococcoidaceae</taxon>
        <taxon>Dehalogenimonas</taxon>
    </lineage>
</organism>
<feature type="transmembrane region" description="Helical" evidence="1">
    <location>
        <begin position="304"/>
        <end position="323"/>
    </location>
</feature>
<sequence>MSFLTRLSLKNRWATFFLAAVITVVSVLALVNLKVELMPAIEMPVTSVITVYPGATPEQVVEEVTKPVEQAVARAGDYKQINAVSSANLSMLIITYEYGVDMEAATEAISRELAGLNLPAGTQAPQLFPISLDAMPVVMLSLSGDLTGPELRNIAADNIIPRLSSIDGVFSASVTGGEEQAVLIPDIQAMIDAGVSAAQLAGILGSSQFNSLDELLSTPLGTDLLLRDLAFISLGAAPGSAVTTTNGSPSIGVMITKATEANTVEVANAVMAEIALISTNLPPGVTITPIFDQSEFIEQSIADLYREAIVGAILAVLAIFIFLRVLRASLITAISIPLSVLAGFLMMYAAGITINMLTLSAMALAVGRVVDDSIVVLEVIFRHLENGKDFKTAAIDGIKEVAAPIISATISTVVVFIPLMFVGGMVGELFTPFALTVTFALLASLIIAMTVIPAMSGFISRKEVQKEAEIESGGTWYQRAYRPSLDWALRHRAFTMITTAVLVVGSFGLVPIIGTTFLPSSSEKMLVVNLEMPLGTDLNTTAATARKVEQLIHTNLDWQTYQTTAGTAGMMGGMAAAGGDSNVAAITVVLHPDADLETQAEMLRTLTENISPDAEITVSSGIEGMAQGSGFGSGAFELTVRGSDPAEVDQAVITITDMLSGISGLINIQSAVTQVVPQPHIKLDVAAAAQYGIDPETLSGELFLLARGAVVGQVTVNDNNYDLFLSPLLAGVQSPQQMQQILVGGLHTAPLGEIATVSFVPQPVELLRVNQQPASTVSATISAKDVGAVNAKIISQLDGLNLPSGVEITIGGVYEQMTEGFSQMFLAIGAAIIIAYLVLVVTFRSFRNPFIIMLSLPVACIGALAGLLVTGNPLGISAMMGFLMLVGIVLTNAIVLITLIEHLRRSGMNPRNAILEGGHIRLRPILMTSLSTALAMLPLALGFGEGSIIAGELAIVVIGGLISSTALTLYVVPVVYSLLNRVPVKAE</sequence>
<dbReference type="Gene3D" id="3.30.70.1440">
    <property type="entry name" value="Multidrug efflux transporter AcrB pore domain"/>
    <property type="match status" value="1"/>
</dbReference>
<accession>A0ABZ2J5B3</accession>
<keyword evidence="1" id="KW-0472">Membrane</keyword>
<dbReference type="Gene3D" id="3.30.2090.10">
    <property type="entry name" value="Multidrug efflux transporter AcrB TolC docking domain, DN and DC subdomains"/>
    <property type="match status" value="2"/>
</dbReference>
<feature type="transmembrane region" description="Helical" evidence="1">
    <location>
        <begin position="953"/>
        <end position="979"/>
    </location>
</feature>
<feature type="transmembrane region" description="Helical" evidence="1">
    <location>
        <begin position="401"/>
        <end position="423"/>
    </location>
</feature>
<protein>
    <submittedName>
        <fullName evidence="2">Efflux RND transporter permease subunit</fullName>
    </submittedName>
</protein>
<evidence type="ECO:0000313" key="3">
    <source>
        <dbReference type="Proteomes" id="UP001375370"/>
    </source>
</evidence>
<dbReference type="SUPFAM" id="SSF82866">
    <property type="entry name" value="Multidrug efflux transporter AcrB transmembrane domain"/>
    <property type="match status" value="2"/>
</dbReference>
<dbReference type="RefSeq" id="WP_338738949.1">
    <property type="nucleotide sequence ID" value="NZ_CP146612.1"/>
</dbReference>
<feature type="transmembrane region" description="Helical" evidence="1">
    <location>
        <begin position="429"/>
        <end position="452"/>
    </location>
</feature>
<reference evidence="2 3" key="1">
    <citation type="submission" date="2024-03" db="EMBL/GenBank/DDBJ databases">
        <title>A Dehalogenimonas Isolated from Estuarine Sediments Dihaloeliminates Chlorinated Alkanes.</title>
        <authorList>
            <person name="Yang Y."/>
            <person name="Wang H."/>
        </authorList>
    </citation>
    <scope>NUCLEOTIDE SEQUENCE [LARGE SCALE GENOMIC DNA]</scope>
    <source>
        <strain evidence="2 3">W</strain>
    </source>
</reference>
<dbReference type="Gene3D" id="3.30.70.1430">
    <property type="entry name" value="Multidrug efflux transporter AcrB pore domain"/>
    <property type="match status" value="2"/>
</dbReference>
<dbReference type="EMBL" id="CP146612">
    <property type="protein sequence ID" value="WWX26110.1"/>
    <property type="molecule type" value="Genomic_DNA"/>
</dbReference>
<evidence type="ECO:0000313" key="2">
    <source>
        <dbReference type="EMBL" id="WWX26110.1"/>
    </source>
</evidence>
<feature type="transmembrane region" description="Helical" evidence="1">
    <location>
        <begin position="824"/>
        <end position="843"/>
    </location>
</feature>
<name>A0ABZ2J5B3_9CHLR</name>
<dbReference type="PANTHER" id="PTHR32063">
    <property type="match status" value="1"/>
</dbReference>